<dbReference type="PANTHER" id="PTHR31362">
    <property type="entry name" value="GLYCOSYLTRANSFERASE STELLO1-RELATED"/>
    <property type="match status" value="1"/>
</dbReference>
<dbReference type="Proteomes" id="UP001328107">
    <property type="component" value="Unassembled WGS sequence"/>
</dbReference>
<evidence type="ECO:0000313" key="1">
    <source>
        <dbReference type="EMBL" id="GMR62779.1"/>
    </source>
</evidence>
<protein>
    <submittedName>
        <fullName evidence="1">Uncharacterized protein</fullName>
    </submittedName>
</protein>
<dbReference type="AlphaFoldDB" id="A0AAN5DGJ1"/>
<reference evidence="2" key="1">
    <citation type="submission" date="2022-10" db="EMBL/GenBank/DDBJ databases">
        <title>Genome assembly of Pristionchus species.</title>
        <authorList>
            <person name="Yoshida K."/>
            <person name="Sommer R.J."/>
        </authorList>
    </citation>
    <scope>NUCLEOTIDE SEQUENCE [LARGE SCALE GENOMIC DNA]</scope>
    <source>
        <strain evidence="2">RS5460</strain>
    </source>
</reference>
<name>A0AAN5DGJ1_9BILA</name>
<sequence>VAIVTSNYQWRMGMGMLQRMYEAHFGMLIFCGHYPKQGPESRNEKYPQGMAEDDYLYPHLKRPINYIDLSNEEVRQGFLMYYCLAKVEEMKLQNVKGYLMFSDDLILNFWNSIGLNVVQGTRRANVDNQW</sequence>
<proteinExistence type="predicted"/>
<organism evidence="1 2">
    <name type="scientific">Pristionchus mayeri</name>
    <dbReference type="NCBI Taxonomy" id="1317129"/>
    <lineage>
        <taxon>Eukaryota</taxon>
        <taxon>Metazoa</taxon>
        <taxon>Ecdysozoa</taxon>
        <taxon>Nematoda</taxon>
        <taxon>Chromadorea</taxon>
        <taxon>Rhabditida</taxon>
        <taxon>Rhabditina</taxon>
        <taxon>Diplogasteromorpha</taxon>
        <taxon>Diplogasteroidea</taxon>
        <taxon>Neodiplogasteridae</taxon>
        <taxon>Pristionchus</taxon>
    </lineage>
</organism>
<gene>
    <name evidence="1" type="ORF">PMAYCL1PPCAC_32974</name>
</gene>
<accession>A0AAN5DGJ1</accession>
<evidence type="ECO:0000313" key="2">
    <source>
        <dbReference type="Proteomes" id="UP001328107"/>
    </source>
</evidence>
<feature type="non-terminal residue" evidence="1">
    <location>
        <position position="130"/>
    </location>
</feature>
<keyword evidence="2" id="KW-1185">Reference proteome</keyword>
<dbReference type="PANTHER" id="PTHR31362:SF0">
    <property type="entry name" value="EXOSTOSIN DOMAIN-CONTAINING PROTEIN-RELATED"/>
    <property type="match status" value="1"/>
</dbReference>
<comment type="caution">
    <text evidence="1">The sequence shown here is derived from an EMBL/GenBank/DDBJ whole genome shotgun (WGS) entry which is preliminary data.</text>
</comment>
<dbReference type="InterPro" id="IPR005049">
    <property type="entry name" value="STL-like"/>
</dbReference>
<dbReference type="Pfam" id="PF03385">
    <property type="entry name" value="STELLO"/>
    <property type="match status" value="1"/>
</dbReference>
<feature type="non-terminal residue" evidence="1">
    <location>
        <position position="1"/>
    </location>
</feature>
<dbReference type="EMBL" id="BTRK01000006">
    <property type="protein sequence ID" value="GMR62779.1"/>
    <property type="molecule type" value="Genomic_DNA"/>
</dbReference>